<evidence type="ECO:0000256" key="1">
    <source>
        <dbReference type="ARBA" id="ARBA00022737"/>
    </source>
</evidence>
<feature type="region of interest" description="Disordered" evidence="4">
    <location>
        <begin position="291"/>
        <end position="360"/>
    </location>
</feature>
<dbReference type="EMBL" id="JAAPAO010000009">
    <property type="protein sequence ID" value="KAF4677705.1"/>
    <property type="molecule type" value="Genomic_DNA"/>
</dbReference>
<dbReference type="PRINTS" id="PR00961">
    <property type="entry name" value="HUDSXLRNA"/>
</dbReference>
<dbReference type="Proteomes" id="UP000591131">
    <property type="component" value="Unassembled WGS sequence"/>
</dbReference>
<reference evidence="6 7" key="1">
    <citation type="submission" date="2020-04" db="EMBL/GenBank/DDBJ databases">
        <title>Perkinsus chesapeaki whole genome sequence.</title>
        <authorList>
            <person name="Bogema D.R."/>
        </authorList>
    </citation>
    <scope>NUCLEOTIDE SEQUENCE [LARGE SCALE GENOMIC DNA]</scope>
    <source>
        <strain evidence="6">ATCC PRA-425</strain>
    </source>
</reference>
<protein>
    <recommendedName>
        <fullName evidence="5">RRM domain-containing protein</fullName>
    </recommendedName>
</protein>
<dbReference type="InterPro" id="IPR035979">
    <property type="entry name" value="RBD_domain_sf"/>
</dbReference>
<dbReference type="AlphaFoldDB" id="A0A7J6N1H7"/>
<feature type="compositionally biased region" description="Basic and acidic residues" evidence="4">
    <location>
        <begin position="220"/>
        <end position="230"/>
    </location>
</feature>
<keyword evidence="1" id="KW-0677">Repeat</keyword>
<evidence type="ECO:0000256" key="3">
    <source>
        <dbReference type="PROSITE-ProRule" id="PRU00176"/>
    </source>
</evidence>
<feature type="region of interest" description="Disordered" evidence="4">
    <location>
        <begin position="140"/>
        <end position="161"/>
    </location>
</feature>
<evidence type="ECO:0000313" key="6">
    <source>
        <dbReference type="EMBL" id="KAF4677705.1"/>
    </source>
</evidence>
<dbReference type="Gene3D" id="3.30.70.330">
    <property type="match status" value="2"/>
</dbReference>
<evidence type="ECO:0000259" key="5">
    <source>
        <dbReference type="PROSITE" id="PS50102"/>
    </source>
</evidence>
<proteinExistence type="predicted"/>
<name>A0A7J6N1H7_PERCH</name>
<evidence type="ECO:0000256" key="4">
    <source>
        <dbReference type="SAM" id="MobiDB-lite"/>
    </source>
</evidence>
<dbReference type="GO" id="GO:0005737">
    <property type="term" value="C:cytoplasm"/>
    <property type="evidence" value="ECO:0007669"/>
    <property type="project" value="UniProtKB-ARBA"/>
</dbReference>
<dbReference type="PANTHER" id="PTHR24012">
    <property type="entry name" value="RNA BINDING PROTEIN"/>
    <property type="match status" value="1"/>
</dbReference>
<comment type="caution">
    <text evidence="6">The sequence shown here is derived from an EMBL/GenBank/DDBJ whole genome shotgun (WGS) entry which is preliminary data.</text>
</comment>
<dbReference type="CDD" id="cd00590">
    <property type="entry name" value="RRM_SF"/>
    <property type="match status" value="1"/>
</dbReference>
<gene>
    <name evidence="6" type="ORF">FOL47_010926</name>
</gene>
<feature type="compositionally biased region" description="Low complexity" evidence="4">
    <location>
        <begin position="335"/>
        <end position="350"/>
    </location>
</feature>
<accession>A0A7J6N1H7</accession>
<evidence type="ECO:0000313" key="7">
    <source>
        <dbReference type="Proteomes" id="UP000591131"/>
    </source>
</evidence>
<dbReference type="GO" id="GO:0009967">
    <property type="term" value="P:positive regulation of signal transduction"/>
    <property type="evidence" value="ECO:0007669"/>
    <property type="project" value="UniProtKB-ARBA"/>
</dbReference>
<organism evidence="6 7">
    <name type="scientific">Perkinsus chesapeaki</name>
    <name type="common">Clam parasite</name>
    <name type="synonym">Perkinsus andrewsi</name>
    <dbReference type="NCBI Taxonomy" id="330153"/>
    <lineage>
        <taxon>Eukaryota</taxon>
        <taxon>Sar</taxon>
        <taxon>Alveolata</taxon>
        <taxon>Perkinsozoa</taxon>
        <taxon>Perkinsea</taxon>
        <taxon>Perkinsida</taxon>
        <taxon>Perkinsidae</taxon>
        <taxon>Perkinsus</taxon>
    </lineage>
</organism>
<feature type="compositionally biased region" description="Polar residues" evidence="4">
    <location>
        <begin position="238"/>
        <end position="254"/>
    </location>
</feature>
<dbReference type="FunFam" id="3.30.70.330:FF:000383">
    <property type="entry name" value="Sex lethal, isoform D"/>
    <property type="match status" value="1"/>
</dbReference>
<dbReference type="SUPFAM" id="SSF54928">
    <property type="entry name" value="RNA-binding domain, RBD"/>
    <property type="match status" value="2"/>
</dbReference>
<evidence type="ECO:0000256" key="2">
    <source>
        <dbReference type="ARBA" id="ARBA00022884"/>
    </source>
</evidence>
<dbReference type="PROSITE" id="PS50102">
    <property type="entry name" value="RRM"/>
    <property type="match status" value="1"/>
</dbReference>
<keyword evidence="2 3" id="KW-0694">RNA-binding</keyword>
<dbReference type="Pfam" id="PF00076">
    <property type="entry name" value="RRM_1"/>
    <property type="match status" value="1"/>
</dbReference>
<dbReference type="OrthoDB" id="410044at2759"/>
<dbReference type="GO" id="GO:1990904">
    <property type="term" value="C:ribonucleoprotein complex"/>
    <property type="evidence" value="ECO:0007669"/>
    <property type="project" value="InterPro"/>
</dbReference>
<feature type="region of interest" description="Disordered" evidence="4">
    <location>
        <begin position="202"/>
        <end position="273"/>
    </location>
</feature>
<feature type="domain" description="RRM" evidence="5">
    <location>
        <begin position="4"/>
        <end position="95"/>
    </location>
</feature>
<dbReference type="InterPro" id="IPR000504">
    <property type="entry name" value="RRM_dom"/>
</dbReference>
<dbReference type="SMART" id="SM00360">
    <property type="entry name" value="RRM"/>
    <property type="match status" value="2"/>
</dbReference>
<dbReference type="InterPro" id="IPR002343">
    <property type="entry name" value="Hud_Sxl_RNA"/>
</dbReference>
<sequence>MEKSNLIVNYLPSHIQEGDLAEMFEPFGAYQSVKIVRDKNTGMSMGFGFVNFEENASAEAAVKELNGLELPQHPGSWRGPGSKPMKKIKVSIARPAWKANIHSNLYVANIPPEYDAEQIRALFGPVYGPQIEHLRMLRDNSGGKVPPELNDEEDTGSNNRGKFRGIAVIRQADFSRQGVSESSRRRFDTEENATAAMEKFNGTCVPDMPESHPALQIKPWRPEFRADRVPQGKAVGYSKQNSRGSSSSDQTNRSGEAHGRSRRSTASRSSGTSAALAAALGAGAAATQEAANKSGKASSNNRKWVKGVPKLPIDSGAMEESPWAAALDPSDRSCRPSARSRFSGRSSSKRATASHDEGLQRATIDGISILRPSQLPIAPASDEAAAPGRGAVNESTASPSTSHCSLPCRDCQYHHSYCGAAQAPPVVNSVVLPGHYPNGAAGTSAYCTPIKQASRAAFETPGRDAPSVIAPITISPQLEHGMKTLFYDQPGIVSSSVQIGPDRSWGCASFSSLGDAEHAVRSLYGAQVADGMKLCVELFPYSSQFDNTASVHQFKRASSSPVPTPC</sequence>
<dbReference type="GO" id="GO:0010629">
    <property type="term" value="P:negative regulation of gene expression"/>
    <property type="evidence" value="ECO:0007669"/>
    <property type="project" value="UniProtKB-ARBA"/>
</dbReference>
<keyword evidence="7" id="KW-1185">Reference proteome</keyword>
<dbReference type="InterPro" id="IPR012677">
    <property type="entry name" value="Nucleotide-bd_a/b_plait_sf"/>
</dbReference>
<feature type="region of interest" description="Disordered" evidence="4">
    <location>
        <begin position="380"/>
        <end position="400"/>
    </location>
</feature>
<dbReference type="GO" id="GO:0003729">
    <property type="term" value="F:mRNA binding"/>
    <property type="evidence" value="ECO:0007669"/>
    <property type="project" value="UniProtKB-ARBA"/>
</dbReference>
<feature type="compositionally biased region" description="Polar residues" evidence="4">
    <location>
        <begin position="291"/>
        <end position="302"/>
    </location>
</feature>